<dbReference type="CDD" id="cd06587">
    <property type="entry name" value="VOC"/>
    <property type="match status" value="1"/>
</dbReference>
<reference evidence="2" key="1">
    <citation type="submission" date="2012-02" db="EMBL/GenBank/DDBJ databases">
        <title>The complete genome of Solitalea canadensis DSM 3403.</title>
        <authorList>
            <consortium name="US DOE Joint Genome Institute (JGI-PGF)"/>
            <person name="Lucas S."/>
            <person name="Copeland A."/>
            <person name="Lapidus A."/>
            <person name="Glavina del Rio T."/>
            <person name="Dalin E."/>
            <person name="Tice H."/>
            <person name="Bruce D."/>
            <person name="Goodwin L."/>
            <person name="Pitluck S."/>
            <person name="Peters L."/>
            <person name="Ovchinnikova G."/>
            <person name="Lu M."/>
            <person name="Kyrpides N."/>
            <person name="Mavromatis K."/>
            <person name="Ivanova N."/>
            <person name="Brettin T."/>
            <person name="Detter J.C."/>
            <person name="Han C."/>
            <person name="Larimer F."/>
            <person name="Land M."/>
            <person name="Hauser L."/>
            <person name="Markowitz V."/>
            <person name="Cheng J.-F."/>
            <person name="Hugenholtz P."/>
            <person name="Woyke T."/>
            <person name="Wu D."/>
            <person name="Spring S."/>
            <person name="Schroeder M."/>
            <person name="Kopitz M."/>
            <person name="Brambilla E."/>
            <person name="Klenk H.-P."/>
            <person name="Eisen J.A."/>
        </authorList>
    </citation>
    <scope>NUCLEOTIDE SEQUENCE</scope>
    <source>
        <strain evidence="2">DSM 3403</strain>
    </source>
</reference>
<dbReference type="STRING" id="929556.Solca_2132"/>
<keyword evidence="3" id="KW-1185">Reference proteome</keyword>
<name>H8KU74_SOLCM</name>
<keyword evidence="2" id="KW-0456">Lyase</keyword>
<dbReference type="Pfam" id="PF00903">
    <property type="entry name" value="Glyoxalase"/>
    <property type="match status" value="1"/>
</dbReference>
<dbReference type="RefSeq" id="WP_014680413.1">
    <property type="nucleotide sequence ID" value="NC_017770.1"/>
</dbReference>
<organism evidence="2 3">
    <name type="scientific">Solitalea canadensis (strain ATCC 29591 / DSM 3403 / JCM 21819 / LMG 8368 / NBRC 15130 / NCIMB 12057 / USAM 9D)</name>
    <name type="common">Flexibacter canadensis</name>
    <dbReference type="NCBI Taxonomy" id="929556"/>
    <lineage>
        <taxon>Bacteria</taxon>
        <taxon>Pseudomonadati</taxon>
        <taxon>Bacteroidota</taxon>
        <taxon>Sphingobacteriia</taxon>
        <taxon>Sphingobacteriales</taxon>
        <taxon>Sphingobacteriaceae</taxon>
        <taxon>Solitalea</taxon>
    </lineage>
</organism>
<dbReference type="HOGENOM" id="CLU_046006_14_2_10"/>
<dbReference type="InterPro" id="IPR004360">
    <property type="entry name" value="Glyas_Fos-R_dOase_dom"/>
</dbReference>
<dbReference type="KEGG" id="scn:Solca_2132"/>
<dbReference type="InterPro" id="IPR037523">
    <property type="entry name" value="VOC_core"/>
</dbReference>
<dbReference type="OrthoDB" id="9799428at2"/>
<evidence type="ECO:0000259" key="1">
    <source>
        <dbReference type="PROSITE" id="PS51819"/>
    </source>
</evidence>
<dbReference type="AlphaFoldDB" id="H8KU74"/>
<protein>
    <submittedName>
        <fullName evidence="2">Lactoylglutathione lyase-like lyase</fullName>
    </submittedName>
</protein>
<evidence type="ECO:0000313" key="2">
    <source>
        <dbReference type="EMBL" id="AFD07186.1"/>
    </source>
</evidence>
<evidence type="ECO:0000313" key="3">
    <source>
        <dbReference type="Proteomes" id="UP000007590"/>
    </source>
</evidence>
<dbReference type="Gene3D" id="3.10.180.10">
    <property type="entry name" value="2,3-Dihydroxybiphenyl 1,2-Dioxygenase, domain 1"/>
    <property type="match status" value="1"/>
</dbReference>
<dbReference type="PROSITE" id="PS51819">
    <property type="entry name" value="VOC"/>
    <property type="match status" value="1"/>
</dbReference>
<dbReference type="SUPFAM" id="SSF54593">
    <property type="entry name" value="Glyoxalase/Bleomycin resistance protein/Dihydroxybiphenyl dioxygenase"/>
    <property type="match status" value="1"/>
</dbReference>
<dbReference type="Proteomes" id="UP000007590">
    <property type="component" value="Chromosome"/>
</dbReference>
<gene>
    <name evidence="2" type="ordered locus">Solca_2132</name>
</gene>
<dbReference type="EMBL" id="CP003349">
    <property type="protein sequence ID" value="AFD07186.1"/>
    <property type="molecule type" value="Genomic_DNA"/>
</dbReference>
<dbReference type="eggNOG" id="COG0346">
    <property type="taxonomic scope" value="Bacteria"/>
</dbReference>
<feature type="domain" description="VOC" evidence="1">
    <location>
        <begin position="9"/>
        <end position="122"/>
    </location>
</feature>
<dbReference type="InterPro" id="IPR029068">
    <property type="entry name" value="Glyas_Bleomycin-R_OHBP_Dase"/>
</dbReference>
<sequence>MDKKKLLQGIDTVIVRVSDIEKAKEWYLHKLGLNSIYEDAQIGLVVVDTNGPTSLTLWKTEERIDSNKKSTSFPIFKTTDAKTLRQQLLDNAVNVTELNQDESIKYFQFYDPDGNVLEACETLEPM</sequence>
<dbReference type="GO" id="GO:0016829">
    <property type="term" value="F:lyase activity"/>
    <property type="evidence" value="ECO:0007669"/>
    <property type="project" value="UniProtKB-KW"/>
</dbReference>
<proteinExistence type="predicted"/>
<accession>H8KU74</accession>